<evidence type="ECO:0000259" key="2">
    <source>
        <dbReference type="Pfam" id="PF01882"/>
    </source>
</evidence>
<evidence type="ECO:0000256" key="1">
    <source>
        <dbReference type="SAM" id="Phobius"/>
    </source>
</evidence>
<feature type="transmembrane region" description="Helical" evidence="1">
    <location>
        <begin position="7"/>
        <end position="27"/>
    </location>
</feature>
<protein>
    <recommendedName>
        <fullName evidence="2">DUF58 domain-containing protein</fullName>
    </recommendedName>
</protein>
<dbReference type="OrthoDB" id="140416at2"/>
<dbReference type="PATRIC" id="fig|1473.5.peg.1054"/>
<dbReference type="Proteomes" id="UP000036780">
    <property type="component" value="Unassembled WGS sequence"/>
</dbReference>
<feature type="domain" description="DUF58" evidence="2">
    <location>
        <begin position="220"/>
        <end position="384"/>
    </location>
</feature>
<evidence type="ECO:0000313" key="4">
    <source>
        <dbReference type="Proteomes" id="UP000036780"/>
    </source>
</evidence>
<organism evidence="3 4">
    <name type="scientific">Virgibacillus pantothenticus</name>
    <dbReference type="NCBI Taxonomy" id="1473"/>
    <lineage>
        <taxon>Bacteria</taxon>
        <taxon>Bacillati</taxon>
        <taxon>Bacillota</taxon>
        <taxon>Bacilli</taxon>
        <taxon>Bacillales</taxon>
        <taxon>Bacillaceae</taxon>
        <taxon>Virgibacillus</taxon>
    </lineage>
</organism>
<dbReference type="AlphaFoldDB" id="A0A0L0QL70"/>
<reference evidence="4" key="1">
    <citation type="submission" date="2015-07" db="EMBL/GenBank/DDBJ databases">
        <title>Fjat-10053 dsm26.</title>
        <authorList>
            <person name="Liu B."/>
            <person name="Wang J."/>
            <person name="Zhu Y."/>
            <person name="Liu G."/>
            <person name="Chen Q."/>
            <person name="Chen Z."/>
            <person name="Lan J."/>
            <person name="Che J."/>
            <person name="Ge C."/>
            <person name="Shi H."/>
            <person name="Pan Z."/>
            <person name="Liu X."/>
        </authorList>
    </citation>
    <scope>NUCLEOTIDE SEQUENCE [LARGE SCALE GENOMIC DNA]</scope>
    <source>
        <strain evidence="4">DSM 26</strain>
    </source>
</reference>
<dbReference type="PANTHER" id="PTHR34351">
    <property type="entry name" value="SLR1927 PROTEIN-RELATED"/>
    <property type="match status" value="1"/>
</dbReference>
<feature type="transmembrane region" description="Helical" evidence="1">
    <location>
        <begin position="33"/>
        <end position="55"/>
    </location>
</feature>
<gene>
    <name evidence="3" type="ORF">AFK71_12420</name>
</gene>
<accession>A0A0L0QL70</accession>
<dbReference type="PANTHER" id="PTHR34351:SF2">
    <property type="entry name" value="DUF58 DOMAIN-CONTAINING PROTEIN"/>
    <property type="match status" value="1"/>
</dbReference>
<keyword evidence="4" id="KW-1185">Reference proteome</keyword>
<name>A0A0L0QL70_VIRPA</name>
<proteinExistence type="predicted"/>
<sequence>MKYRFRLLVSCLFLVTTFLLLFSYAMFQGGFVSWFLFFSFLPILIYEVAVLIYPIGKWKVGRHLSHYISNASGAITVKLEVKRRFPFPLYYCILEDIMPDSLKTIDNQVEKFQYMNQPERLVVKRQMKKMLLPGFKRTFSFTYRLEQIPRGEHQFQTVRIRTGDFFGLVKKEHYYAVSDLLVTYPNARPWLLEGQITNRQEGNLLTASLRFTNANVATGIREYMPGDRFSWIDWKQTARKNTVMTKEFEQEKGTNMLLVLDACNSLNPIIFEGMVEVTYSLLTYLRKQSIETGLLTIGKSGSFYPSTYGVWEFDRMKEHLTQLQPNKKGVFSLAIQSYWNKLVNGGVLLFVVGNVDKPFVEMIKKLRQRTEHIHVLLVQPEEQQKKSASLVRQLSAFGVDIYEMTEHELMKTPLEVKRI</sequence>
<keyword evidence="1" id="KW-0812">Transmembrane</keyword>
<comment type="caution">
    <text evidence="3">The sequence shown here is derived from an EMBL/GenBank/DDBJ whole genome shotgun (WGS) entry which is preliminary data.</text>
</comment>
<dbReference type="GeneID" id="66872403"/>
<dbReference type="InterPro" id="IPR002881">
    <property type="entry name" value="DUF58"/>
</dbReference>
<evidence type="ECO:0000313" key="3">
    <source>
        <dbReference type="EMBL" id="KNE19311.1"/>
    </source>
</evidence>
<dbReference type="EMBL" id="LGTO01000007">
    <property type="protein sequence ID" value="KNE19311.1"/>
    <property type="molecule type" value="Genomic_DNA"/>
</dbReference>
<dbReference type="Pfam" id="PF01882">
    <property type="entry name" value="DUF58"/>
    <property type="match status" value="1"/>
</dbReference>
<keyword evidence="1" id="KW-0472">Membrane</keyword>
<keyword evidence="1" id="KW-1133">Transmembrane helix</keyword>
<dbReference type="RefSeq" id="WP_050351838.1">
    <property type="nucleotide sequence ID" value="NZ_CP073011.1"/>
</dbReference>